<keyword evidence="1 4" id="KW-0732">Signal</keyword>
<comment type="caution">
    <text evidence="6">The sequence shown here is derived from an EMBL/GenBank/DDBJ whole genome shotgun (WGS) entry which is preliminary data.</text>
</comment>
<sequence>MNPIPTSRFFALQLVTILLIFQSHQFVANNTGHKSTDLVTQTCEKTAYKDLCIKTLKSHPASGHAVNVKRFASVIMNAASDHAINMSTRIEEMLNKTTDSTIQECFSDCSEYYVDATDQLEDSLAALDTNGYKDVKTWLQAAIADVESCQSGFKEQSGHNSTLASENERFSQLCHIALEITNHLAKT</sequence>
<evidence type="ECO:0000259" key="5">
    <source>
        <dbReference type="SMART" id="SM00856"/>
    </source>
</evidence>
<dbReference type="Proteomes" id="UP000631114">
    <property type="component" value="Unassembled WGS sequence"/>
</dbReference>
<organism evidence="6 7">
    <name type="scientific">Coptis chinensis</name>
    <dbReference type="NCBI Taxonomy" id="261450"/>
    <lineage>
        <taxon>Eukaryota</taxon>
        <taxon>Viridiplantae</taxon>
        <taxon>Streptophyta</taxon>
        <taxon>Embryophyta</taxon>
        <taxon>Tracheophyta</taxon>
        <taxon>Spermatophyta</taxon>
        <taxon>Magnoliopsida</taxon>
        <taxon>Ranunculales</taxon>
        <taxon>Ranunculaceae</taxon>
        <taxon>Coptidoideae</taxon>
        <taxon>Coptis</taxon>
    </lineage>
</organism>
<evidence type="ECO:0000313" key="7">
    <source>
        <dbReference type="Proteomes" id="UP000631114"/>
    </source>
</evidence>
<keyword evidence="2" id="KW-1015">Disulfide bond</keyword>
<evidence type="ECO:0000256" key="1">
    <source>
        <dbReference type="ARBA" id="ARBA00022729"/>
    </source>
</evidence>
<dbReference type="PANTHER" id="PTHR35357">
    <property type="entry name" value="OS02G0537100 PROTEIN"/>
    <property type="match status" value="1"/>
</dbReference>
<dbReference type="EMBL" id="JADFTS010000005">
    <property type="protein sequence ID" value="KAF9604041.1"/>
    <property type="molecule type" value="Genomic_DNA"/>
</dbReference>
<reference evidence="6 7" key="1">
    <citation type="submission" date="2020-10" db="EMBL/GenBank/DDBJ databases">
        <title>The Coptis chinensis genome and diversification of protoberbering-type alkaloids.</title>
        <authorList>
            <person name="Wang B."/>
            <person name="Shu S."/>
            <person name="Song C."/>
            <person name="Liu Y."/>
        </authorList>
    </citation>
    <scope>NUCLEOTIDE SEQUENCE [LARGE SCALE GENOMIC DNA]</scope>
    <source>
        <strain evidence="6">HL-2020</strain>
        <tissue evidence="6">Leaf</tissue>
    </source>
</reference>
<dbReference type="AlphaFoldDB" id="A0A835HSI1"/>
<dbReference type="Gene3D" id="1.20.140.40">
    <property type="entry name" value="Invertase/pectin methylesterase inhibitor family protein"/>
    <property type="match status" value="1"/>
</dbReference>
<feature type="signal peptide" evidence="4">
    <location>
        <begin position="1"/>
        <end position="28"/>
    </location>
</feature>
<feature type="chain" id="PRO_5032414492" description="Pectinesterase inhibitor domain-containing protein" evidence="4">
    <location>
        <begin position="29"/>
        <end position="187"/>
    </location>
</feature>
<dbReference type="SUPFAM" id="SSF101148">
    <property type="entry name" value="Plant invertase/pectin methylesterase inhibitor"/>
    <property type="match status" value="1"/>
</dbReference>
<evidence type="ECO:0000256" key="3">
    <source>
        <dbReference type="ARBA" id="ARBA00038471"/>
    </source>
</evidence>
<keyword evidence="7" id="KW-1185">Reference proteome</keyword>
<dbReference type="CDD" id="cd15801">
    <property type="entry name" value="PMEI-like_1"/>
    <property type="match status" value="1"/>
</dbReference>
<dbReference type="SMART" id="SM00856">
    <property type="entry name" value="PMEI"/>
    <property type="match status" value="1"/>
</dbReference>
<protein>
    <recommendedName>
        <fullName evidence="5">Pectinesterase inhibitor domain-containing protein</fullName>
    </recommendedName>
</protein>
<dbReference type="Pfam" id="PF04043">
    <property type="entry name" value="PMEI"/>
    <property type="match status" value="1"/>
</dbReference>
<dbReference type="NCBIfam" id="TIGR01614">
    <property type="entry name" value="PME_inhib"/>
    <property type="match status" value="1"/>
</dbReference>
<proteinExistence type="inferred from homology"/>
<accession>A0A835HSI1</accession>
<dbReference type="OrthoDB" id="1899334at2759"/>
<dbReference type="InterPro" id="IPR035513">
    <property type="entry name" value="Invertase/methylesterase_inhib"/>
</dbReference>
<evidence type="ECO:0000256" key="4">
    <source>
        <dbReference type="SAM" id="SignalP"/>
    </source>
</evidence>
<evidence type="ECO:0000256" key="2">
    <source>
        <dbReference type="ARBA" id="ARBA00023157"/>
    </source>
</evidence>
<comment type="similarity">
    <text evidence="3">Belongs to the PMEI family.</text>
</comment>
<feature type="domain" description="Pectinesterase inhibitor" evidence="5">
    <location>
        <begin position="34"/>
        <end position="180"/>
    </location>
</feature>
<name>A0A835HSI1_9MAGN</name>
<evidence type="ECO:0000313" key="6">
    <source>
        <dbReference type="EMBL" id="KAF9604041.1"/>
    </source>
</evidence>
<dbReference type="PANTHER" id="PTHR35357:SF8">
    <property type="entry name" value="OS01G0111000 PROTEIN"/>
    <property type="match status" value="1"/>
</dbReference>
<dbReference type="GO" id="GO:0004857">
    <property type="term" value="F:enzyme inhibitor activity"/>
    <property type="evidence" value="ECO:0007669"/>
    <property type="project" value="InterPro"/>
</dbReference>
<dbReference type="InterPro" id="IPR006501">
    <property type="entry name" value="Pectinesterase_inhib_dom"/>
</dbReference>
<gene>
    <name evidence="6" type="ORF">IFM89_001401</name>
</gene>